<gene>
    <name evidence="1" type="ORF">KMZ68_02075</name>
</gene>
<dbReference type="RefSeq" id="WP_215614265.1">
    <property type="nucleotide sequence ID" value="NZ_CP076135.1"/>
</dbReference>
<reference evidence="1" key="1">
    <citation type="submission" date="2021-06" db="EMBL/GenBank/DDBJ databases">
        <title>Bradyrhizobium sp. S2-11-2 Genome sequencing.</title>
        <authorList>
            <person name="Jin L."/>
        </authorList>
    </citation>
    <scope>NUCLEOTIDE SEQUENCE</scope>
    <source>
        <strain evidence="1">S2-11-2</strain>
    </source>
</reference>
<organism evidence="1 2">
    <name type="scientific">Bradyrhizobium sediminis</name>
    <dbReference type="NCBI Taxonomy" id="2840469"/>
    <lineage>
        <taxon>Bacteria</taxon>
        <taxon>Pseudomonadati</taxon>
        <taxon>Pseudomonadota</taxon>
        <taxon>Alphaproteobacteria</taxon>
        <taxon>Hyphomicrobiales</taxon>
        <taxon>Nitrobacteraceae</taxon>
        <taxon>Bradyrhizobium</taxon>
    </lineage>
</organism>
<name>A0A975NP05_9BRAD</name>
<evidence type="ECO:0000313" key="2">
    <source>
        <dbReference type="Proteomes" id="UP000680805"/>
    </source>
</evidence>
<proteinExistence type="predicted"/>
<dbReference type="AlphaFoldDB" id="A0A975NP05"/>
<accession>A0A975NP05</accession>
<dbReference type="EMBL" id="CP076135">
    <property type="protein sequence ID" value="QWG18708.1"/>
    <property type="molecule type" value="Genomic_DNA"/>
</dbReference>
<dbReference type="KEGG" id="bsei:KMZ68_02075"/>
<sequence length="65" mass="7273">MSDVIAFEDRAFTFDEACRDHLRISRGTGYKLVKAGRLEIVKLGTRTIVTGRAIRKCRGECEANA</sequence>
<evidence type="ECO:0000313" key="1">
    <source>
        <dbReference type="EMBL" id="QWG18708.1"/>
    </source>
</evidence>
<protein>
    <submittedName>
        <fullName evidence="1">Helix-turn-helix domain-containing protein</fullName>
    </submittedName>
</protein>
<dbReference type="Proteomes" id="UP000680805">
    <property type="component" value="Chromosome"/>
</dbReference>